<dbReference type="FunFam" id="3.30.70.330:FF:000019">
    <property type="entry name" value="heterogeneous nuclear ribonucleoproteins C1/C2 isoform X1"/>
    <property type="match status" value="1"/>
</dbReference>
<dbReference type="GO" id="GO:0003723">
    <property type="term" value="F:RNA binding"/>
    <property type="evidence" value="ECO:0007669"/>
    <property type="project" value="UniProtKB-UniRule"/>
</dbReference>
<dbReference type="InterPro" id="IPR012677">
    <property type="entry name" value="Nucleotide-bd_a/b_plait_sf"/>
</dbReference>
<reference evidence="8" key="2">
    <citation type="submission" date="2025-09" db="UniProtKB">
        <authorList>
            <consortium name="Ensembl"/>
        </authorList>
    </citation>
    <scope>IDENTIFICATION</scope>
</reference>
<dbReference type="GO" id="GO:0005634">
    <property type="term" value="C:nucleus"/>
    <property type="evidence" value="ECO:0007669"/>
    <property type="project" value="TreeGrafter"/>
</dbReference>
<evidence type="ECO:0000259" key="7">
    <source>
        <dbReference type="PROSITE" id="PS50102"/>
    </source>
</evidence>
<organism evidence="8 9">
    <name type="scientific">Cyprinus carpio carpio</name>
    <dbReference type="NCBI Taxonomy" id="630221"/>
    <lineage>
        <taxon>Eukaryota</taxon>
        <taxon>Metazoa</taxon>
        <taxon>Chordata</taxon>
        <taxon>Craniata</taxon>
        <taxon>Vertebrata</taxon>
        <taxon>Euteleostomi</taxon>
        <taxon>Actinopterygii</taxon>
        <taxon>Neopterygii</taxon>
        <taxon>Teleostei</taxon>
        <taxon>Ostariophysi</taxon>
        <taxon>Cypriniformes</taxon>
        <taxon>Cyprinidae</taxon>
        <taxon>Cyprininae</taxon>
        <taxon>Cyprinus</taxon>
    </lineage>
</organism>
<feature type="domain" description="RRM" evidence="7">
    <location>
        <begin position="21"/>
        <end position="92"/>
    </location>
</feature>
<comment type="similarity">
    <text evidence="1">Belongs to the RRM HNRPC family. RALY subfamily.</text>
</comment>
<feature type="compositionally biased region" description="Basic and acidic residues" evidence="6">
    <location>
        <begin position="239"/>
        <end position="256"/>
    </location>
</feature>
<dbReference type="SMART" id="SM00360">
    <property type="entry name" value="RRM"/>
    <property type="match status" value="1"/>
</dbReference>
<dbReference type="Gene3D" id="3.30.70.330">
    <property type="match status" value="1"/>
</dbReference>
<evidence type="ECO:0000256" key="2">
    <source>
        <dbReference type="ARBA" id="ARBA00022884"/>
    </source>
</evidence>
<proteinExistence type="inferred from homology"/>
<evidence type="ECO:0000313" key="8">
    <source>
        <dbReference type="Ensembl" id="ENSCCRP00000098973.1"/>
    </source>
</evidence>
<feature type="region of interest" description="Disordered" evidence="6">
    <location>
        <begin position="220"/>
        <end position="256"/>
    </location>
</feature>
<dbReference type="InterPro" id="IPR017347">
    <property type="entry name" value="hnRNP_C"/>
</dbReference>
<dbReference type="CDD" id="cd12604">
    <property type="entry name" value="RRM_RALY"/>
    <property type="match status" value="1"/>
</dbReference>
<dbReference type="Pfam" id="PF00076">
    <property type="entry name" value="RRM_1"/>
    <property type="match status" value="1"/>
</dbReference>
<dbReference type="Proteomes" id="UP001108240">
    <property type="component" value="Unplaced"/>
</dbReference>
<evidence type="ECO:0000256" key="4">
    <source>
        <dbReference type="PROSITE-ProRule" id="PRU00176"/>
    </source>
</evidence>
<feature type="coiled-coil region" evidence="5">
    <location>
        <begin position="184"/>
        <end position="211"/>
    </location>
</feature>
<evidence type="ECO:0000256" key="5">
    <source>
        <dbReference type="SAM" id="Coils"/>
    </source>
</evidence>
<evidence type="ECO:0000256" key="3">
    <source>
        <dbReference type="ARBA" id="ARBA00023054"/>
    </source>
</evidence>
<dbReference type="AlphaFoldDB" id="A0A9J7WW67"/>
<dbReference type="Ensembl" id="ENSCCRT00000144996.1">
    <property type="protein sequence ID" value="ENSCCRP00000098973.1"/>
    <property type="gene ID" value="ENSCCRG00000023256.2"/>
</dbReference>
<dbReference type="SUPFAM" id="SSF54928">
    <property type="entry name" value="RNA-binding domain, RBD"/>
    <property type="match status" value="1"/>
</dbReference>
<dbReference type="GeneTree" id="ENSGT00940000157601"/>
<dbReference type="PANTHER" id="PTHR13968:SF6">
    <property type="entry name" value="RNA-BINDING PROTEIN RALY"/>
    <property type="match status" value="1"/>
</dbReference>
<dbReference type="InterPro" id="IPR051186">
    <property type="entry name" value="RRM_HNRPC/RALY_subfam"/>
</dbReference>
<dbReference type="PROSITE" id="PS50102">
    <property type="entry name" value="RRM"/>
    <property type="match status" value="1"/>
</dbReference>
<dbReference type="OMA" id="EDPHITA"/>
<dbReference type="InterPro" id="IPR034502">
    <property type="entry name" value="RALY_RRM"/>
</dbReference>
<accession>A0A9J7WW67</accession>
<dbReference type="PIRSF" id="PIRSF037992">
    <property type="entry name" value="hnRNP-C_Raly"/>
    <property type="match status" value="1"/>
</dbReference>
<dbReference type="InterPro" id="IPR035979">
    <property type="entry name" value="RBD_domain_sf"/>
</dbReference>
<sequence>MSLKVQTSNITNKNDPKSINSRVFIGNLNTAVVKKSDVETIFSKYGRVLGCSVHKGYAFVQYANERHARGAVIGENGRVLAGQTLDINMAGEPKPNRPKGLKRTAGTLYSGYDFDYDYYRDDFYDRLFEYRGRVSPVPRAVPVKRPRVAVPVVRRVKSLPVKLLTRSTILPNSSVKHKLKSTELQAIKSELTQIKSNIDALLGRLDQITEDKYCATELQKAEEMQSEMSQDESGSESEELQHSDVEDGEEHTREECDEDMVRDVWIEVGRHLYEKWKCYCKVRRQETMRVGKMFLKTT</sequence>
<protein>
    <submittedName>
        <fullName evidence="8">RALY heterogeneous nuclear ribonucleoprotein</fullName>
    </submittedName>
</protein>
<feature type="compositionally biased region" description="Acidic residues" evidence="6">
    <location>
        <begin position="229"/>
        <end position="238"/>
    </location>
</feature>
<evidence type="ECO:0000256" key="1">
    <source>
        <dbReference type="ARBA" id="ARBA00008631"/>
    </source>
</evidence>
<reference evidence="8" key="1">
    <citation type="submission" date="2025-08" db="UniProtKB">
        <authorList>
            <consortium name="Ensembl"/>
        </authorList>
    </citation>
    <scope>IDENTIFICATION</scope>
</reference>
<evidence type="ECO:0000313" key="9">
    <source>
        <dbReference type="Proteomes" id="UP001108240"/>
    </source>
</evidence>
<dbReference type="PANTHER" id="PTHR13968">
    <property type="entry name" value="HETEROGENEOUS NUCLEAR RIBONUCLEOPROTEIN"/>
    <property type="match status" value="1"/>
</dbReference>
<name>A0A9J7WW67_CYPCA</name>
<evidence type="ECO:0000256" key="6">
    <source>
        <dbReference type="SAM" id="MobiDB-lite"/>
    </source>
</evidence>
<dbReference type="InterPro" id="IPR000504">
    <property type="entry name" value="RRM_dom"/>
</dbReference>
<keyword evidence="3 5" id="KW-0175">Coiled coil</keyword>
<keyword evidence="2 4" id="KW-0694">RNA-binding</keyword>
<keyword evidence="9" id="KW-1185">Reference proteome</keyword>